<evidence type="ECO:0000256" key="2">
    <source>
        <dbReference type="ARBA" id="ARBA00022729"/>
    </source>
</evidence>
<reference evidence="10 11" key="1">
    <citation type="submission" date="2016-10" db="EMBL/GenBank/DDBJ databases">
        <authorList>
            <person name="de Groot N.N."/>
        </authorList>
    </citation>
    <scope>NUCLEOTIDE SEQUENCE [LARGE SCALE GENOMIC DNA]</scope>
    <source>
        <strain evidence="10 11">DSM 17073</strain>
    </source>
</reference>
<feature type="chain" id="PRO_5039385488" description="Lipoprotein" evidence="8">
    <location>
        <begin position="19"/>
        <end position="270"/>
    </location>
</feature>
<evidence type="ECO:0000313" key="12">
    <source>
        <dbReference type="Proteomes" id="UP000321547"/>
    </source>
</evidence>
<dbReference type="EMBL" id="FOXC01000028">
    <property type="protein sequence ID" value="SFP55674.1"/>
    <property type="molecule type" value="Genomic_DNA"/>
</dbReference>
<feature type="signal peptide" evidence="8">
    <location>
        <begin position="1"/>
        <end position="18"/>
    </location>
</feature>
<name>A0A1I5RAV7_9BACI</name>
<evidence type="ECO:0000256" key="5">
    <source>
        <dbReference type="ARBA" id="ARBA00023288"/>
    </source>
</evidence>
<evidence type="ECO:0000256" key="1">
    <source>
        <dbReference type="ARBA" id="ARBA00004635"/>
    </source>
</evidence>
<dbReference type="AlphaFoldDB" id="A0A1I5RAV7"/>
<dbReference type="EMBL" id="BJWI01000031">
    <property type="protein sequence ID" value="GEM02308.1"/>
    <property type="molecule type" value="Genomic_DNA"/>
</dbReference>
<evidence type="ECO:0000256" key="3">
    <source>
        <dbReference type="ARBA" id="ARBA00023136"/>
    </source>
</evidence>
<dbReference type="InterPro" id="IPR004872">
    <property type="entry name" value="Lipoprotein_NlpA"/>
</dbReference>
<evidence type="ECO:0000313" key="10">
    <source>
        <dbReference type="EMBL" id="SFP55674.1"/>
    </source>
</evidence>
<dbReference type="PANTHER" id="PTHR30429">
    <property type="entry name" value="D-METHIONINE-BINDING LIPOPROTEIN METQ"/>
    <property type="match status" value="1"/>
</dbReference>
<organism evidence="10 11">
    <name type="scientific">Halolactibacillus halophilus</name>
    <dbReference type="NCBI Taxonomy" id="306540"/>
    <lineage>
        <taxon>Bacteria</taxon>
        <taxon>Bacillati</taxon>
        <taxon>Bacillota</taxon>
        <taxon>Bacilli</taxon>
        <taxon>Bacillales</taxon>
        <taxon>Bacillaceae</taxon>
        <taxon>Halolactibacillus</taxon>
    </lineage>
</organism>
<reference evidence="9 12" key="2">
    <citation type="submission" date="2019-07" db="EMBL/GenBank/DDBJ databases">
        <title>Whole genome shotgun sequence of Halolactibacillus halophilus NBRC 100868.</title>
        <authorList>
            <person name="Hosoyama A."/>
            <person name="Uohara A."/>
            <person name="Ohji S."/>
            <person name="Ichikawa N."/>
        </authorList>
    </citation>
    <scope>NUCLEOTIDE SEQUENCE [LARGE SCALE GENOMIC DNA]</scope>
    <source>
        <strain evidence="9 12">NBRC 100868</strain>
    </source>
</reference>
<protein>
    <recommendedName>
        <fullName evidence="6">Lipoprotein</fullName>
    </recommendedName>
</protein>
<keyword evidence="12" id="KW-1185">Reference proteome</keyword>
<dbReference type="PROSITE" id="PS51257">
    <property type="entry name" value="PROKAR_LIPOPROTEIN"/>
    <property type="match status" value="1"/>
</dbReference>
<dbReference type="STRING" id="306540.SAMN05421839_12830"/>
<dbReference type="OrthoDB" id="9812878at2"/>
<comment type="subcellular location">
    <subcellularLocation>
        <location evidence="1">Membrane</location>
        <topology evidence="1">Lipid-anchor</topology>
    </subcellularLocation>
</comment>
<evidence type="ECO:0000256" key="4">
    <source>
        <dbReference type="ARBA" id="ARBA00023139"/>
    </source>
</evidence>
<accession>A0A1I5RAV7</accession>
<keyword evidence="4" id="KW-0564">Palmitate</keyword>
<evidence type="ECO:0000256" key="6">
    <source>
        <dbReference type="PIRNR" id="PIRNR002854"/>
    </source>
</evidence>
<dbReference type="Gene3D" id="3.40.190.10">
    <property type="entry name" value="Periplasmic binding protein-like II"/>
    <property type="match status" value="2"/>
</dbReference>
<sequence length="270" mass="29601">MKKIVTLFLLVLSLGFLAACGEESAENEIKVGATSVPHAEILEEARPLLEEEGIELTIETYTDYALPNEDLSRGELDANYFQHIPFFELSMKDHDYELVNLGSIHIEPLGVFSKDIASVDDIAEGTEVIISRSVPDHGRILALFEANGFITLADDVDKSAVTIDDIVDNPLNLTFSPSVNPEFLIEAYENEANTLVAINGNYAIEAGLSPVDDALFVEGADSLYVNIIAGRAEDEDNENLQKLVEILHSEEITNFITEKYQGEVVPVAGE</sequence>
<dbReference type="GO" id="GO:0016020">
    <property type="term" value="C:membrane"/>
    <property type="evidence" value="ECO:0007669"/>
    <property type="project" value="UniProtKB-SubCell"/>
</dbReference>
<evidence type="ECO:0000256" key="8">
    <source>
        <dbReference type="SAM" id="SignalP"/>
    </source>
</evidence>
<keyword evidence="2 8" id="KW-0732">Signal</keyword>
<feature type="lipid moiety-binding region" description="S-diacylglycerol cysteine" evidence="7">
    <location>
        <position position="20"/>
    </location>
</feature>
<keyword evidence="3" id="KW-0472">Membrane</keyword>
<evidence type="ECO:0000313" key="9">
    <source>
        <dbReference type="EMBL" id="GEM02308.1"/>
    </source>
</evidence>
<dbReference type="PANTHER" id="PTHR30429:SF0">
    <property type="entry name" value="METHIONINE-BINDING LIPOPROTEIN METQ"/>
    <property type="match status" value="1"/>
</dbReference>
<keyword evidence="5 6" id="KW-0449">Lipoprotein</keyword>
<dbReference type="Proteomes" id="UP000321547">
    <property type="component" value="Unassembled WGS sequence"/>
</dbReference>
<comment type="similarity">
    <text evidence="6">Belongs to the nlpA lipoprotein family.</text>
</comment>
<gene>
    <name evidence="9" type="ORF">HHA03_18400</name>
    <name evidence="10" type="ORF">SAMN05421839_12830</name>
</gene>
<dbReference type="RefSeq" id="WP_089832873.1">
    <property type="nucleotide sequence ID" value="NZ_BJWI01000031.1"/>
</dbReference>
<evidence type="ECO:0000313" key="11">
    <source>
        <dbReference type="Proteomes" id="UP000242243"/>
    </source>
</evidence>
<dbReference type="Proteomes" id="UP000242243">
    <property type="component" value="Unassembled WGS sequence"/>
</dbReference>
<proteinExistence type="inferred from homology"/>
<evidence type="ECO:0000256" key="7">
    <source>
        <dbReference type="PIRSR" id="PIRSR002854-1"/>
    </source>
</evidence>
<dbReference type="SUPFAM" id="SSF53850">
    <property type="entry name" value="Periplasmic binding protein-like II"/>
    <property type="match status" value="1"/>
</dbReference>
<dbReference type="Pfam" id="PF03180">
    <property type="entry name" value="Lipoprotein_9"/>
    <property type="match status" value="1"/>
</dbReference>
<dbReference type="PIRSF" id="PIRSF002854">
    <property type="entry name" value="MetQ"/>
    <property type="match status" value="1"/>
</dbReference>